<keyword evidence="9 16" id="KW-0067">ATP-binding</keyword>
<evidence type="ECO:0000256" key="3">
    <source>
        <dbReference type="ARBA" id="ARBA00022490"/>
    </source>
</evidence>
<dbReference type="InterPro" id="IPR013155">
    <property type="entry name" value="M/V/L/I-tRNA-synth_anticd-bd"/>
</dbReference>
<keyword evidence="7 16" id="KW-0547">Nucleotide-binding</keyword>
<evidence type="ECO:0000256" key="10">
    <source>
        <dbReference type="ARBA" id="ARBA00022884"/>
    </source>
</evidence>
<evidence type="ECO:0000256" key="2">
    <source>
        <dbReference type="ARBA" id="ARBA00012838"/>
    </source>
</evidence>
<sequence>MEHVAIFMAWPYANGPLHLGHVAGNCLPADIQYRYERARGRSVLMCSGSDEHGTPITLTAEQEGVEPQEIVDRFHEINSKALIDLGCSWGCNVDPRGIEFGGALYNRTSDYRHKEIVREVFTELLDANMLSTETMQQYCSVSEDGAIRFLPDRYVEGNCPVCSASGARGDQCDDCGATYEANELLNPISKLDSSSAIEVRDTEHLFFRLDMFQESLLSHYEDRKGTWRPNVRAMTKNWLDMGLRPRAVTRDIEWGIELPLEGEEWDSKRVYVWFEAVQGYYTCARIWAERFASKSGHSDGNDAWERWWKVSEDGVQPKHIYFMGKDNIPFHTIIWPAIIMGINAANSGGNITHIPEPGHLALEYNVPANEYLMLQGGQFSKSRRHGVWLPSFLSRFDPDTLRYYLSINMPEGHDADFRWNEYVDRVNNELIGTYANFVHRVMTLTHRLPSDGGNPLSVFFDSSNFPQYSSDIQALMSEAIESMERQRFKEALRSIMGIAQLGNSILQIAAPWKHLDNQDSEEARSALSALAYAWSMCRGLAVALRPFLPFQSDRLWAMLGEKTDIDTILWDEAFSLDVLNWNSEKPNPLFQKLDLEEIIATEMAVAEEGSDSKVNESDTAPEDSGGDYIDFEDFMKVEMKTGKITSVDDHPNADKLYVITIEDAPQSSRTICAGLKGVVDASDLLGLNVVYVANLKPRKLRGVISEGMLLAAEDDDGKVSVLTICEDLAPGSIVR</sequence>
<keyword evidence="8" id="KW-0862">Zinc</keyword>
<evidence type="ECO:0000256" key="11">
    <source>
        <dbReference type="ARBA" id="ARBA00022917"/>
    </source>
</evidence>
<dbReference type="InterPro" id="IPR001412">
    <property type="entry name" value="aa-tRNA-synth_I_CS"/>
</dbReference>
<dbReference type="InterPro" id="IPR002547">
    <property type="entry name" value="tRNA-bd_dom"/>
</dbReference>
<dbReference type="InterPro" id="IPR023458">
    <property type="entry name" value="Met-tRNA_ligase_1"/>
</dbReference>
<evidence type="ECO:0000256" key="6">
    <source>
        <dbReference type="ARBA" id="ARBA00022723"/>
    </source>
</evidence>
<feature type="domain" description="TRNA-binding" evidence="18">
    <location>
        <begin position="633"/>
        <end position="735"/>
    </location>
</feature>
<name>A0A075I6Z8_9EURY</name>
<evidence type="ECO:0000259" key="18">
    <source>
        <dbReference type="PROSITE" id="PS50886"/>
    </source>
</evidence>
<evidence type="ECO:0000256" key="17">
    <source>
        <dbReference type="SAM" id="MobiDB-lite"/>
    </source>
</evidence>
<keyword evidence="11 16" id="KW-0648">Protein biosynthesis</keyword>
<dbReference type="GO" id="GO:0006431">
    <property type="term" value="P:methionyl-tRNA aminoacylation"/>
    <property type="evidence" value="ECO:0007669"/>
    <property type="project" value="InterPro"/>
</dbReference>
<dbReference type="Pfam" id="PF09334">
    <property type="entry name" value="tRNA-synt_1g"/>
    <property type="match status" value="1"/>
</dbReference>
<evidence type="ECO:0000256" key="7">
    <source>
        <dbReference type="ARBA" id="ARBA00022741"/>
    </source>
</evidence>
<evidence type="ECO:0000313" key="19">
    <source>
        <dbReference type="EMBL" id="AIF23685.1"/>
    </source>
</evidence>
<dbReference type="SUPFAM" id="SSF57770">
    <property type="entry name" value="Methionyl-tRNA synthetase (MetRS), Zn-domain"/>
    <property type="match status" value="1"/>
</dbReference>
<dbReference type="Gene3D" id="3.40.50.620">
    <property type="entry name" value="HUPs"/>
    <property type="match status" value="1"/>
</dbReference>
<evidence type="ECO:0000256" key="15">
    <source>
        <dbReference type="PROSITE-ProRule" id="PRU00209"/>
    </source>
</evidence>
<comment type="similarity">
    <text evidence="16">Belongs to the class-I aminoacyl-tRNA synthetase family.</text>
</comment>
<dbReference type="NCBIfam" id="NF001100">
    <property type="entry name" value="PRK00133.1"/>
    <property type="match status" value="1"/>
</dbReference>
<dbReference type="PANTHER" id="PTHR45765">
    <property type="entry name" value="METHIONINE--TRNA LIGASE"/>
    <property type="match status" value="1"/>
</dbReference>
<dbReference type="Pfam" id="PF08264">
    <property type="entry name" value="Anticodon_1"/>
    <property type="match status" value="1"/>
</dbReference>
<feature type="region of interest" description="Disordered" evidence="17">
    <location>
        <begin position="607"/>
        <end position="626"/>
    </location>
</feature>
<reference evidence="19" key="1">
    <citation type="journal article" date="2014" name="Genome Biol. Evol.">
        <title>Pangenome evidence for extensive interdomain horizontal transfer affecting lineage core and shell genes in uncultured planktonic thaumarchaeota and euryarchaeota.</title>
        <authorList>
            <person name="Deschamps P."/>
            <person name="Zivanovic Y."/>
            <person name="Moreira D."/>
            <person name="Rodriguez-Valera F."/>
            <person name="Lopez-Garcia P."/>
        </authorList>
    </citation>
    <scope>NUCLEOTIDE SEQUENCE</scope>
</reference>
<dbReference type="InterPro" id="IPR009080">
    <property type="entry name" value="tRNAsynth_Ia_anticodon-bd"/>
</dbReference>
<dbReference type="InterPro" id="IPR014758">
    <property type="entry name" value="Met-tRNA_synth"/>
</dbReference>
<dbReference type="FunFam" id="2.20.28.20:FF:000001">
    <property type="entry name" value="Methionine--tRNA ligase"/>
    <property type="match status" value="1"/>
</dbReference>
<dbReference type="InterPro" id="IPR015413">
    <property type="entry name" value="Methionyl/Leucyl_tRNA_Synth"/>
</dbReference>
<dbReference type="GO" id="GO:0005829">
    <property type="term" value="C:cytosol"/>
    <property type="evidence" value="ECO:0007669"/>
    <property type="project" value="TreeGrafter"/>
</dbReference>
<dbReference type="PRINTS" id="PR01041">
    <property type="entry name" value="TRNASYNTHMET"/>
</dbReference>
<evidence type="ECO:0000256" key="13">
    <source>
        <dbReference type="ARBA" id="ARBA00030904"/>
    </source>
</evidence>
<dbReference type="PROSITE" id="PS50886">
    <property type="entry name" value="TRBD"/>
    <property type="match status" value="1"/>
</dbReference>
<gene>
    <name evidence="19" type="primary">MARS</name>
    <name evidence="19" type="synonym">metG</name>
</gene>
<evidence type="ECO:0000256" key="9">
    <source>
        <dbReference type="ARBA" id="ARBA00022840"/>
    </source>
</evidence>
<organism evidence="19">
    <name type="scientific">uncultured marine group II/III euryarchaeote SAT1000_18_B12</name>
    <dbReference type="NCBI Taxonomy" id="1456563"/>
    <lineage>
        <taxon>Archaea</taxon>
        <taxon>Methanobacteriati</taxon>
        <taxon>Methanobacteriota</taxon>
        <taxon>environmental samples</taxon>
    </lineage>
</organism>
<dbReference type="GO" id="GO:0004825">
    <property type="term" value="F:methionine-tRNA ligase activity"/>
    <property type="evidence" value="ECO:0007669"/>
    <property type="project" value="UniProtKB-EC"/>
</dbReference>
<dbReference type="Gene3D" id="2.40.50.140">
    <property type="entry name" value="Nucleic acid-binding proteins"/>
    <property type="match status" value="1"/>
</dbReference>
<dbReference type="InterPro" id="IPR014729">
    <property type="entry name" value="Rossmann-like_a/b/a_fold"/>
</dbReference>
<dbReference type="SUPFAM" id="SSF52374">
    <property type="entry name" value="Nucleotidylyl transferase"/>
    <property type="match status" value="1"/>
</dbReference>
<protein>
    <recommendedName>
        <fullName evidence="2">methionine--tRNA ligase</fullName>
        <ecNumber evidence="2">6.1.1.10</ecNumber>
    </recommendedName>
    <alternativeName>
        <fullName evidence="13">Methionyl-tRNA synthetase</fullName>
    </alternativeName>
</protein>
<dbReference type="GO" id="GO:0005524">
    <property type="term" value="F:ATP binding"/>
    <property type="evidence" value="ECO:0007669"/>
    <property type="project" value="UniProtKB-KW"/>
</dbReference>
<dbReference type="EC" id="6.1.1.10" evidence="2"/>
<evidence type="ECO:0000256" key="8">
    <source>
        <dbReference type="ARBA" id="ARBA00022833"/>
    </source>
</evidence>
<dbReference type="SUPFAM" id="SSF47323">
    <property type="entry name" value="Anticodon-binding domain of a subclass of class I aminoacyl-tRNA synthetases"/>
    <property type="match status" value="1"/>
</dbReference>
<keyword evidence="3" id="KW-0963">Cytoplasm</keyword>
<dbReference type="PANTHER" id="PTHR45765:SF1">
    <property type="entry name" value="METHIONINE--TRNA LIGASE, CYTOPLASMIC"/>
    <property type="match status" value="1"/>
</dbReference>
<keyword evidence="12 16" id="KW-0030">Aminoacyl-tRNA synthetase</keyword>
<keyword evidence="4 15" id="KW-0820">tRNA-binding</keyword>
<dbReference type="InterPro" id="IPR012340">
    <property type="entry name" value="NA-bd_OB-fold"/>
</dbReference>
<keyword evidence="5 16" id="KW-0436">Ligase</keyword>
<dbReference type="SUPFAM" id="SSF50249">
    <property type="entry name" value="Nucleic acid-binding proteins"/>
    <property type="match status" value="1"/>
</dbReference>
<evidence type="ECO:0000256" key="4">
    <source>
        <dbReference type="ARBA" id="ARBA00022555"/>
    </source>
</evidence>
<dbReference type="GO" id="GO:0046872">
    <property type="term" value="F:metal ion binding"/>
    <property type="evidence" value="ECO:0007669"/>
    <property type="project" value="UniProtKB-KW"/>
</dbReference>
<comment type="subcellular location">
    <subcellularLocation>
        <location evidence="1">Cytoplasm</location>
    </subcellularLocation>
</comment>
<accession>A0A075I6Z8</accession>
<evidence type="ECO:0000256" key="5">
    <source>
        <dbReference type="ARBA" id="ARBA00022598"/>
    </source>
</evidence>
<dbReference type="NCBIfam" id="TIGR00398">
    <property type="entry name" value="metG"/>
    <property type="match status" value="1"/>
</dbReference>
<dbReference type="Gene3D" id="2.20.28.20">
    <property type="entry name" value="Methionyl-tRNA synthetase, Zn-domain"/>
    <property type="match status" value="1"/>
</dbReference>
<keyword evidence="10 15" id="KW-0694">RNA-binding</keyword>
<dbReference type="Pfam" id="PF01588">
    <property type="entry name" value="tRNA_bind"/>
    <property type="match status" value="1"/>
</dbReference>
<comment type="catalytic activity">
    <reaction evidence="14">
        <text>tRNA(Met) + L-methionine + ATP = L-methionyl-tRNA(Met) + AMP + diphosphate</text>
        <dbReference type="Rhea" id="RHEA:13481"/>
        <dbReference type="Rhea" id="RHEA-COMP:9667"/>
        <dbReference type="Rhea" id="RHEA-COMP:9698"/>
        <dbReference type="ChEBI" id="CHEBI:30616"/>
        <dbReference type="ChEBI" id="CHEBI:33019"/>
        <dbReference type="ChEBI" id="CHEBI:57844"/>
        <dbReference type="ChEBI" id="CHEBI:78442"/>
        <dbReference type="ChEBI" id="CHEBI:78530"/>
        <dbReference type="ChEBI" id="CHEBI:456215"/>
        <dbReference type="EC" id="6.1.1.10"/>
    </reaction>
</comment>
<dbReference type="InterPro" id="IPR033911">
    <property type="entry name" value="MetRS_core"/>
</dbReference>
<dbReference type="PROSITE" id="PS00178">
    <property type="entry name" value="AA_TRNA_LIGASE_I"/>
    <property type="match status" value="1"/>
</dbReference>
<evidence type="ECO:0000256" key="12">
    <source>
        <dbReference type="ARBA" id="ARBA00023146"/>
    </source>
</evidence>
<proteinExistence type="inferred from homology"/>
<evidence type="ECO:0000256" key="16">
    <source>
        <dbReference type="RuleBase" id="RU363039"/>
    </source>
</evidence>
<evidence type="ECO:0000256" key="1">
    <source>
        <dbReference type="ARBA" id="ARBA00004496"/>
    </source>
</evidence>
<dbReference type="InterPro" id="IPR029038">
    <property type="entry name" value="MetRS_Zn"/>
</dbReference>
<dbReference type="Gene3D" id="1.10.730.10">
    <property type="entry name" value="Isoleucyl-tRNA Synthetase, Domain 1"/>
    <property type="match status" value="1"/>
</dbReference>
<keyword evidence="6" id="KW-0479">Metal-binding</keyword>
<dbReference type="EMBL" id="KF901238">
    <property type="protein sequence ID" value="AIF23685.1"/>
    <property type="molecule type" value="Genomic_DNA"/>
</dbReference>
<evidence type="ECO:0000256" key="14">
    <source>
        <dbReference type="ARBA" id="ARBA00047364"/>
    </source>
</evidence>
<dbReference type="GO" id="GO:0000049">
    <property type="term" value="F:tRNA binding"/>
    <property type="evidence" value="ECO:0007669"/>
    <property type="project" value="UniProtKB-UniRule"/>
</dbReference>
<dbReference type="AlphaFoldDB" id="A0A075I6Z8"/>